<evidence type="ECO:0000313" key="1">
    <source>
        <dbReference type="EMBL" id="GAA0872414.1"/>
    </source>
</evidence>
<accession>A0ABN1MGY2</accession>
<comment type="caution">
    <text evidence="1">The sequence shown here is derived from an EMBL/GenBank/DDBJ whole genome shotgun (WGS) entry which is preliminary data.</text>
</comment>
<proteinExistence type="predicted"/>
<reference evidence="1 2" key="1">
    <citation type="journal article" date="2019" name="Int. J. Syst. Evol. Microbiol.">
        <title>The Global Catalogue of Microorganisms (GCM) 10K type strain sequencing project: providing services to taxonomists for standard genome sequencing and annotation.</title>
        <authorList>
            <consortium name="The Broad Institute Genomics Platform"/>
            <consortium name="The Broad Institute Genome Sequencing Center for Infectious Disease"/>
            <person name="Wu L."/>
            <person name="Ma J."/>
        </authorList>
    </citation>
    <scope>NUCLEOTIDE SEQUENCE [LARGE SCALE GENOMIC DNA]</scope>
    <source>
        <strain evidence="1 2">JCM 16082</strain>
    </source>
</reference>
<name>A0ABN1MGY2_9FLAO</name>
<dbReference type="Gene3D" id="2.40.160.50">
    <property type="entry name" value="membrane protein fhac: a member of the omp85/tpsb transporter family"/>
    <property type="match status" value="1"/>
</dbReference>
<dbReference type="EMBL" id="BAAAFG010000015">
    <property type="protein sequence ID" value="GAA0872414.1"/>
    <property type="molecule type" value="Genomic_DNA"/>
</dbReference>
<evidence type="ECO:0000313" key="2">
    <source>
        <dbReference type="Proteomes" id="UP001500507"/>
    </source>
</evidence>
<sequence>MFTLPSFGQERIQDSKVDSFAFIGSKRMSQDFLARMVRMKKGVQLDSAVIQKDMILLRRLTGVAHSTFQIVAAPTGETHLFYTIKENFTLIPQANTWTVNDDEIAYRAGLYEYNLLGRNITFGGFYQNNGFDSYGLNVNAPYLFSRSFGFAINYLDWTSQEPLFFEEGTTQYIYNNRSIELLGVYEHQLYHNFRFGFNLFNEEYTFKEGFNTDEIPQQLSLDKFMLKSVYTYDKRDYEYYFVSGFQNILNLQYVDTVEGEQPDFLIGWNDFLYYKRIGERGNWANRLRFGIATNDESPLAPFSLDNNLNIRGVGNIIDRGTASLVLNTEYRYTLFKKNWFVLQGNAFVDTGTWRNPGGELSDFWDPENMRLFPGLGLRLIHKHIFNAIFRIDYGYGVGEKDNSGIVFGVGQYF</sequence>
<gene>
    <name evidence="1" type="ORF">GCM10009117_15610</name>
</gene>
<keyword evidence="2" id="KW-1185">Reference proteome</keyword>
<organism evidence="1 2">
    <name type="scientific">Gangjinia marincola</name>
    <dbReference type="NCBI Taxonomy" id="578463"/>
    <lineage>
        <taxon>Bacteria</taxon>
        <taxon>Pseudomonadati</taxon>
        <taxon>Bacteroidota</taxon>
        <taxon>Flavobacteriia</taxon>
        <taxon>Flavobacteriales</taxon>
        <taxon>Flavobacteriaceae</taxon>
        <taxon>Gangjinia</taxon>
    </lineage>
</organism>
<dbReference type="Proteomes" id="UP001500507">
    <property type="component" value="Unassembled WGS sequence"/>
</dbReference>
<evidence type="ECO:0008006" key="3">
    <source>
        <dbReference type="Google" id="ProtNLM"/>
    </source>
</evidence>
<dbReference type="RefSeq" id="WP_343765725.1">
    <property type="nucleotide sequence ID" value="NZ_BAAAFG010000015.1"/>
</dbReference>
<protein>
    <recommendedName>
        <fullName evidence="3">Outer membrane protein assembly factor</fullName>
    </recommendedName>
</protein>